<protein>
    <recommendedName>
        <fullName evidence="3">Dystroglycan-like</fullName>
    </recommendedName>
</protein>
<keyword evidence="2" id="KW-1185">Reference proteome</keyword>
<dbReference type="Proteomes" id="UP000250235">
    <property type="component" value="Unassembled WGS sequence"/>
</dbReference>
<gene>
    <name evidence="1" type="ORF">F511_43732</name>
</gene>
<dbReference type="AlphaFoldDB" id="A0A2Z7BEK0"/>
<dbReference type="EMBL" id="KV007128">
    <property type="protein sequence ID" value="KZV31869.1"/>
    <property type="molecule type" value="Genomic_DNA"/>
</dbReference>
<name>A0A2Z7BEK0_9LAMI</name>
<reference evidence="1 2" key="1">
    <citation type="journal article" date="2015" name="Proc. Natl. Acad. Sci. U.S.A.">
        <title>The resurrection genome of Boea hygrometrica: A blueprint for survival of dehydration.</title>
        <authorList>
            <person name="Xiao L."/>
            <person name="Yang G."/>
            <person name="Zhang L."/>
            <person name="Yang X."/>
            <person name="Zhao S."/>
            <person name="Ji Z."/>
            <person name="Zhou Q."/>
            <person name="Hu M."/>
            <person name="Wang Y."/>
            <person name="Chen M."/>
            <person name="Xu Y."/>
            <person name="Jin H."/>
            <person name="Xiao X."/>
            <person name="Hu G."/>
            <person name="Bao F."/>
            <person name="Hu Y."/>
            <person name="Wan P."/>
            <person name="Li L."/>
            <person name="Deng X."/>
            <person name="Kuang T."/>
            <person name="Xiang C."/>
            <person name="Zhu J.K."/>
            <person name="Oliver M.J."/>
            <person name="He Y."/>
        </authorList>
    </citation>
    <scope>NUCLEOTIDE SEQUENCE [LARGE SCALE GENOMIC DNA]</scope>
    <source>
        <strain evidence="2">cv. XS01</strain>
    </source>
</reference>
<evidence type="ECO:0000313" key="1">
    <source>
        <dbReference type="EMBL" id="KZV31869.1"/>
    </source>
</evidence>
<organism evidence="1 2">
    <name type="scientific">Dorcoceras hygrometricum</name>
    <dbReference type="NCBI Taxonomy" id="472368"/>
    <lineage>
        <taxon>Eukaryota</taxon>
        <taxon>Viridiplantae</taxon>
        <taxon>Streptophyta</taxon>
        <taxon>Embryophyta</taxon>
        <taxon>Tracheophyta</taxon>
        <taxon>Spermatophyta</taxon>
        <taxon>Magnoliopsida</taxon>
        <taxon>eudicotyledons</taxon>
        <taxon>Gunneridae</taxon>
        <taxon>Pentapetalae</taxon>
        <taxon>asterids</taxon>
        <taxon>lamiids</taxon>
        <taxon>Lamiales</taxon>
        <taxon>Gesneriaceae</taxon>
        <taxon>Didymocarpoideae</taxon>
        <taxon>Trichosporeae</taxon>
        <taxon>Loxocarpinae</taxon>
        <taxon>Dorcoceras</taxon>
    </lineage>
</organism>
<evidence type="ECO:0000313" key="2">
    <source>
        <dbReference type="Proteomes" id="UP000250235"/>
    </source>
</evidence>
<evidence type="ECO:0008006" key="3">
    <source>
        <dbReference type="Google" id="ProtNLM"/>
    </source>
</evidence>
<sequence>MAASFFVNTLQVDFEFVLAMEHTGMARMFKSLEDTGINGFLEASNSVYEGVVTEIFVNAKVIAGMIVSFIANRKMVLTKDVFTVACGLPTKGMVGVLDIPKETVVEMQRRFSGSDMPFKAASKKKEMKMEFHLLHDIVAKASCVKAGSFDMVTREKFYLMVAITAGLKGNWAHILFQVLLAMVNNPTRQSQGFVVQVSVLLENLVKADLEETVKLHPQKVLNNKSVHTYIKKNLKVIPAGESRK</sequence>
<proteinExistence type="predicted"/>
<dbReference type="OrthoDB" id="1751168at2759"/>
<accession>A0A2Z7BEK0</accession>